<name>A0A0U5F249_9PROT</name>
<dbReference type="EMBL" id="LN606600">
    <property type="protein sequence ID" value="CEF42024.1"/>
    <property type="molecule type" value="Genomic_DNA"/>
</dbReference>
<protein>
    <submittedName>
        <fullName evidence="1">Uncharacterized protein</fullName>
    </submittedName>
</protein>
<dbReference type="PATRIC" id="fig|446692.3.peg.2891"/>
<evidence type="ECO:0000313" key="1">
    <source>
        <dbReference type="EMBL" id="CEF42024.1"/>
    </source>
</evidence>
<dbReference type="Proteomes" id="UP000056109">
    <property type="component" value="Chromosome I"/>
</dbReference>
<dbReference type="KEGG" id="asz:ASN_2757"/>
<sequence>MAPFSGFRQACCVAVPSCHQKNLLHPFLISLCFSMQRDFAADCTPERPSFLLLNQIISLVCKK</sequence>
<reference evidence="2" key="1">
    <citation type="submission" date="2014-09" db="EMBL/GenBank/DDBJ databases">
        <authorList>
            <person name="Illeghems K.G."/>
        </authorList>
    </citation>
    <scope>NUCLEOTIDE SEQUENCE [LARGE SCALE GENOMIC DNA]</scope>
    <source>
        <strain evidence="2">108B</strain>
    </source>
</reference>
<proteinExistence type="predicted"/>
<keyword evidence="2" id="KW-1185">Reference proteome</keyword>
<accession>A0A0U5F249</accession>
<dbReference type="AlphaFoldDB" id="A0A0U5F249"/>
<evidence type="ECO:0000313" key="2">
    <source>
        <dbReference type="Proteomes" id="UP000056109"/>
    </source>
</evidence>
<gene>
    <name evidence="1" type="ORF">ASN_2757</name>
</gene>
<organism evidence="1 2">
    <name type="scientific">Acetobacter senegalensis</name>
    <dbReference type="NCBI Taxonomy" id="446692"/>
    <lineage>
        <taxon>Bacteria</taxon>
        <taxon>Pseudomonadati</taxon>
        <taxon>Pseudomonadota</taxon>
        <taxon>Alphaproteobacteria</taxon>
        <taxon>Acetobacterales</taxon>
        <taxon>Acetobacteraceae</taxon>
        <taxon>Acetobacter</taxon>
    </lineage>
</organism>